<accession>A0A1A9ADU2</accession>
<keyword evidence="3" id="KW-1185">Reference proteome</keyword>
<evidence type="ECO:0000313" key="2">
    <source>
        <dbReference type="EMBL" id="SBT54335.1"/>
    </source>
</evidence>
<proteinExistence type="predicted"/>
<dbReference type="EMBL" id="LT594324">
    <property type="protein sequence ID" value="SBT54335.1"/>
    <property type="molecule type" value="Genomic_DNA"/>
</dbReference>
<evidence type="ECO:0000256" key="1">
    <source>
        <dbReference type="SAM" id="MobiDB-lite"/>
    </source>
</evidence>
<protein>
    <submittedName>
        <fullName evidence="2">Uncharacterized protein</fullName>
    </submittedName>
</protein>
<evidence type="ECO:0000313" key="3">
    <source>
        <dbReference type="Proteomes" id="UP000198765"/>
    </source>
</evidence>
<dbReference type="AlphaFoldDB" id="A0A1A9ADU2"/>
<organism evidence="2 3">
    <name type="scientific">Micromonospora narathiwatensis</name>
    <dbReference type="NCBI Taxonomy" id="299146"/>
    <lineage>
        <taxon>Bacteria</taxon>
        <taxon>Bacillati</taxon>
        <taxon>Actinomycetota</taxon>
        <taxon>Actinomycetes</taxon>
        <taxon>Micromonosporales</taxon>
        <taxon>Micromonosporaceae</taxon>
        <taxon>Micromonospora</taxon>
    </lineage>
</organism>
<sequence length="76" mass="8672">MAWWKGKFLARVMLMWVLDEVFIGYHGGLCLTWSTYPGSTRPIRPDERPGVSGFTDQNSSATSSVLVAPSHRWKDW</sequence>
<reference evidence="2 3" key="1">
    <citation type="submission" date="2016-06" db="EMBL/GenBank/DDBJ databases">
        <authorList>
            <person name="Kjaerup R.B."/>
            <person name="Dalgaard T.S."/>
            <person name="Juul-Madsen H.R."/>
        </authorList>
    </citation>
    <scope>NUCLEOTIDE SEQUENCE [LARGE SCALE GENOMIC DNA]</scope>
    <source>
        <strain evidence="2 3">DSM 45248</strain>
    </source>
</reference>
<name>A0A1A9ADU2_9ACTN</name>
<gene>
    <name evidence="2" type="ORF">GA0070621_5344</name>
</gene>
<dbReference type="PATRIC" id="fig|299146.4.peg.5516"/>
<feature type="region of interest" description="Disordered" evidence="1">
    <location>
        <begin position="46"/>
        <end position="76"/>
    </location>
</feature>
<feature type="compositionally biased region" description="Polar residues" evidence="1">
    <location>
        <begin position="54"/>
        <end position="65"/>
    </location>
</feature>
<dbReference type="Proteomes" id="UP000198765">
    <property type="component" value="Chromosome I"/>
</dbReference>